<name>A0ABR7TZN0_9BACT</name>
<protein>
    <submittedName>
        <fullName evidence="4">FecR domain-containing protein</fullName>
    </submittedName>
</protein>
<proteinExistence type="predicted"/>
<keyword evidence="1" id="KW-0812">Transmembrane</keyword>
<dbReference type="EMBL" id="JACVFC010000006">
    <property type="protein sequence ID" value="MBC9934869.1"/>
    <property type="molecule type" value="Genomic_DNA"/>
</dbReference>
<evidence type="ECO:0000313" key="5">
    <source>
        <dbReference type="Proteomes" id="UP000659124"/>
    </source>
</evidence>
<evidence type="ECO:0000313" key="4">
    <source>
        <dbReference type="EMBL" id="MBC9934869.1"/>
    </source>
</evidence>
<feature type="domain" description="Protein FecR C-terminal" evidence="3">
    <location>
        <begin position="246"/>
        <end position="313"/>
    </location>
</feature>
<dbReference type="PANTHER" id="PTHR30273">
    <property type="entry name" value="PERIPLASMIC SIGNAL SENSOR AND SIGMA FACTOR ACTIVATOR FECR-RELATED"/>
    <property type="match status" value="1"/>
</dbReference>
<dbReference type="RefSeq" id="WP_188091952.1">
    <property type="nucleotide sequence ID" value="NZ_JACVFC010000006.1"/>
</dbReference>
<reference evidence="4 5" key="1">
    <citation type="submission" date="2020-09" db="EMBL/GenBank/DDBJ databases">
        <title>Genome sequences of type strains of Chitinophaga qingshengii and Chitinophaga varians.</title>
        <authorList>
            <person name="Kittiwongwattana C."/>
        </authorList>
    </citation>
    <scope>NUCLEOTIDE SEQUENCE [LARGE SCALE GENOMIC DNA]</scope>
    <source>
        <strain evidence="4 5">JCM 30026</strain>
    </source>
</reference>
<dbReference type="InterPro" id="IPR006860">
    <property type="entry name" value="FecR"/>
</dbReference>
<keyword evidence="5" id="KW-1185">Reference proteome</keyword>
<keyword evidence="1" id="KW-0472">Membrane</keyword>
<dbReference type="Proteomes" id="UP000659124">
    <property type="component" value="Unassembled WGS sequence"/>
</dbReference>
<dbReference type="PIRSF" id="PIRSF018266">
    <property type="entry name" value="FecR"/>
    <property type="match status" value="1"/>
</dbReference>
<dbReference type="Gene3D" id="3.55.50.30">
    <property type="match status" value="1"/>
</dbReference>
<dbReference type="InterPro" id="IPR012373">
    <property type="entry name" value="Ferrdict_sens_TM"/>
</dbReference>
<evidence type="ECO:0000256" key="1">
    <source>
        <dbReference type="SAM" id="Phobius"/>
    </source>
</evidence>
<dbReference type="Gene3D" id="2.60.120.1440">
    <property type="match status" value="1"/>
</dbReference>
<organism evidence="4 5">
    <name type="scientific">Chitinophaga qingshengii</name>
    <dbReference type="NCBI Taxonomy" id="1569794"/>
    <lineage>
        <taxon>Bacteria</taxon>
        <taxon>Pseudomonadati</taxon>
        <taxon>Bacteroidota</taxon>
        <taxon>Chitinophagia</taxon>
        <taxon>Chitinophagales</taxon>
        <taxon>Chitinophagaceae</taxon>
        <taxon>Chitinophaga</taxon>
    </lineage>
</organism>
<sequence length="320" mass="35631">MDHPQQHPGGAKALLKRYLQGAASPEEKEQVEYWYSTLDNPAQSPLSAEERAILQQAILQHVTNATTPVMPLYRRKWRRYAAAAAVLLTAGLGGWHYLTRQQPAAPMIVQTGNGSTKQILLPDSSIVTLNAGSTLQVAADFGRRERTVMLNGEAFFVVHPDPAHPFRVQHGQLTTTVLGTAFNIHAYPGEENTKVAVANGKVQVDVSGAQYVLEASETLQYNHLNKLALKSREDAAQIGQWQQAVLDFNGYTLTAMVAELQRQYPVKIQLYSTPADTAHYNIRFRREDIHSILDVLTGLTGITYKKNREQIIIYSKTYAH</sequence>
<feature type="domain" description="FecR protein" evidence="2">
    <location>
        <begin position="109"/>
        <end position="203"/>
    </location>
</feature>
<evidence type="ECO:0000259" key="3">
    <source>
        <dbReference type="Pfam" id="PF16344"/>
    </source>
</evidence>
<gene>
    <name evidence="4" type="ORF">ICL07_31110</name>
</gene>
<keyword evidence="1" id="KW-1133">Transmembrane helix</keyword>
<feature type="transmembrane region" description="Helical" evidence="1">
    <location>
        <begin position="80"/>
        <end position="98"/>
    </location>
</feature>
<dbReference type="Pfam" id="PF04773">
    <property type="entry name" value="FecR"/>
    <property type="match status" value="1"/>
</dbReference>
<dbReference type="InterPro" id="IPR032508">
    <property type="entry name" value="FecR_C"/>
</dbReference>
<evidence type="ECO:0000259" key="2">
    <source>
        <dbReference type="Pfam" id="PF04773"/>
    </source>
</evidence>
<dbReference type="Pfam" id="PF16344">
    <property type="entry name" value="FecR_C"/>
    <property type="match status" value="1"/>
</dbReference>
<accession>A0ABR7TZN0</accession>
<dbReference type="PANTHER" id="PTHR30273:SF2">
    <property type="entry name" value="PROTEIN FECR"/>
    <property type="match status" value="1"/>
</dbReference>
<comment type="caution">
    <text evidence="4">The sequence shown here is derived from an EMBL/GenBank/DDBJ whole genome shotgun (WGS) entry which is preliminary data.</text>
</comment>